<dbReference type="Gene3D" id="2.30.300.10">
    <property type="entry name" value="Baseplate protein-like domain - beta roll fold"/>
    <property type="match status" value="1"/>
</dbReference>
<sequence length="381" mass="41501">MTDAVELLIGGSIYAGWTEFRVTRSMDRAAGDFDLTVSERWPGRTEAWRILPFAETEIRLGGDPVLKGYVDVVEPETDAKTHRVRIRGRSRTCDLVDCTPELRGTEFRGSTLPAIARALAQPFGIDVVTEAPDGAPFGVEAKEKTDTAWATIERLGRLRGVICHDDEQGRLVLTRAGERRAAGSLELGRNLLAASARIDVSKRFSRYVSMTQRQTGAAVSRDGDGDAEDSEEAEQPNAGVQVSVTGVATDPDVPRYRPKIFRAEGAGDTAFAQQRAVWAAATARAKSLQVDATVQGWRKADGALWRLNELVKIQADWLRLDHDLLVIGTEFTLGQGGRRTKLVLTPKEALLPEPLKPARTGRGGARGSYNDIIANSGRLPS</sequence>
<dbReference type="InterPro" id="IPR049354">
    <property type="entry name" value="GpP-like_N"/>
</dbReference>
<dbReference type="AlphaFoldDB" id="A0A917KII3"/>
<dbReference type="Proteomes" id="UP000661507">
    <property type="component" value="Unassembled WGS sequence"/>
</dbReference>
<dbReference type="EMBL" id="BMKW01000005">
    <property type="protein sequence ID" value="GGJ14264.1"/>
    <property type="molecule type" value="Genomic_DNA"/>
</dbReference>
<protein>
    <submittedName>
        <fullName evidence="5">Tail protein</fullName>
    </submittedName>
</protein>
<evidence type="ECO:0000259" key="3">
    <source>
        <dbReference type="Pfam" id="PF21929"/>
    </source>
</evidence>
<evidence type="ECO:0000259" key="2">
    <source>
        <dbReference type="Pfam" id="PF21683"/>
    </source>
</evidence>
<proteinExistence type="predicted"/>
<dbReference type="RefSeq" id="WP_188967093.1">
    <property type="nucleotide sequence ID" value="NZ_BMKW01000005.1"/>
</dbReference>
<gene>
    <name evidence="5" type="ORF">GCM10011320_21880</name>
</gene>
<evidence type="ECO:0000313" key="5">
    <source>
        <dbReference type="EMBL" id="GGJ14264.1"/>
    </source>
</evidence>
<comment type="caution">
    <text evidence="5">The sequence shown here is derived from an EMBL/GenBank/DDBJ whole genome shotgun (WGS) entry which is preliminary data.</text>
</comment>
<dbReference type="InterPro" id="IPR026276">
    <property type="entry name" value="Baseplate_GpP"/>
</dbReference>
<name>A0A917KII3_9PROT</name>
<keyword evidence="6" id="KW-1185">Reference proteome</keyword>
<dbReference type="InterPro" id="IPR053982">
    <property type="entry name" value="Gp44/GpP-like_C"/>
</dbReference>
<dbReference type="PIRSF" id="PIRSF004440">
    <property type="entry name" value="GpP"/>
    <property type="match status" value="1"/>
</dbReference>
<dbReference type="Pfam" id="PF21929">
    <property type="entry name" value="GpP_4th"/>
    <property type="match status" value="1"/>
</dbReference>
<organism evidence="5 6">
    <name type="scientific">Neoroseomonas lacus</name>
    <dbReference type="NCBI Taxonomy" id="287609"/>
    <lineage>
        <taxon>Bacteria</taxon>
        <taxon>Pseudomonadati</taxon>
        <taxon>Pseudomonadota</taxon>
        <taxon>Alphaproteobacteria</taxon>
        <taxon>Acetobacterales</taxon>
        <taxon>Acetobacteraceae</taxon>
        <taxon>Neoroseomonas</taxon>
    </lineage>
</organism>
<dbReference type="Gene3D" id="3.30.1920.10">
    <property type="entry name" value="Baseplate protein-like domains - 2 layer sandwich fold"/>
    <property type="match status" value="1"/>
</dbReference>
<feature type="compositionally biased region" description="Acidic residues" evidence="1">
    <location>
        <begin position="225"/>
        <end position="234"/>
    </location>
</feature>
<evidence type="ECO:0000256" key="1">
    <source>
        <dbReference type="SAM" id="MobiDB-lite"/>
    </source>
</evidence>
<reference evidence="5" key="2">
    <citation type="submission" date="2020-09" db="EMBL/GenBank/DDBJ databases">
        <authorList>
            <person name="Sun Q."/>
            <person name="Zhou Y."/>
        </authorList>
    </citation>
    <scope>NUCLEOTIDE SEQUENCE</scope>
    <source>
        <strain evidence="5">CGMCC 1.3617</strain>
    </source>
</reference>
<dbReference type="InterPro" id="IPR053981">
    <property type="entry name" value="Gp44/GpP-like_2nd"/>
</dbReference>
<dbReference type="SUPFAM" id="SSF69279">
    <property type="entry name" value="Phage tail proteins"/>
    <property type="match status" value="2"/>
</dbReference>
<feature type="domain" description="Baseplate hub protein gp44/GpP-like C-terminal" evidence="3">
    <location>
        <begin position="269"/>
        <end position="353"/>
    </location>
</feature>
<dbReference type="InterPro" id="IPR023399">
    <property type="entry name" value="Baseplate-like_2-layer_sand"/>
</dbReference>
<evidence type="ECO:0000313" key="6">
    <source>
        <dbReference type="Proteomes" id="UP000661507"/>
    </source>
</evidence>
<accession>A0A917KII3</accession>
<feature type="region of interest" description="Disordered" evidence="1">
    <location>
        <begin position="215"/>
        <end position="240"/>
    </location>
</feature>
<feature type="domain" description="Baseplate hub protein gp44/GpP-like second" evidence="4">
    <location>
        <begin position="92"/>
        <end position="175"/>
    </location>
</feature>
<evidence type="ECO:0000259" key="4">
    <source>
        <dbReference type="Pfam" id="PF22255"/>
    </source>
</evidence>
<reference evidence="5" key="1">
    <citation type="journal article" date="2014" name="Int. J. Syst. Evol. Microbiol.">
        <title>Complete genome sequence of Corynebacterium casei LMG S-19264T (=DSM 44701T), isolated from a smear-ripened cheese.</title>
        <authorList>
            <consortium name="US DOE Joint Genome Institute (JGI-PGF)"/>
            <person name="Walter F."/>
            <person name="Albersmeier A."/>
            <person name="Kalinowski J."/>
            <person name="Ruckert C."/>
        </authorList>
    </citation>
    <scope>NUCLEOTIDE SEQUENCE</scope>
    <source>
        <strain evidence="5">CGMCC 1.3617</strain>
    </source>
</reference>
<dbReference type="Pfam" id="PF21683">
    <property type="entry name" value="GpP-like_1st"/>
    <property type="match status" value="1"/>
</dbReference>
<dbReference type="Pfam" id="PF22255">
    <property type="entry name" value="Gp44-like_2nd"/>
    <property type="match status" value="1"/>
</dbReference>
<feature type="domain" description="Baseplate hub protein gp44-like N-terminal" evidence="2">
    <location>
        <begin position="5"/>
        <end position="90"/>
    </location>
</feature>
<dbReference type="Gene3D" id="3.55.50.10">
    <property type="entry name" value="Baseplate protein-like domains"/>
    <property type="match status" value="1"/>
</dbReference>